<comment type="caution">
    <text evidence="2">The sequence shown here is derived from an EMBL/GenBank/DDBJ whole genome shotgun (WGS) entry which is preliminary data.</text>
</comment>
<proteinExistence type="predicted"/>
<evidence type="ECO:0000256" key="1">
    <source>
        <dbReference type="SAM" id="Phobius"/>
    </source>
</evidence>
<gene>
    <name evidence="2" type="ORF">HW564_04700</name>
</gene>
<dbReference type="RefSeq" id="WP_044028126.1">
    <property type="nucleotide sequence ID" value="NZ_CP076685.1"/>
</dbReference>
<keyword evidence="1" id="KW-0472">Membrane</keyword>
<reference evidence="2 3" key="1">
    <citation type="journal article" date="2020" name="Proc. Natl. Acad. Sci. U.S.A.">
        <title>Ecological drivers of bacterial community assembly in synthetic phycospheres.</title>
        <authorList>
            <person name="Fu H."/>
            <person name="Uchimiya M."/>
            <person name="Gore J."/>
            <person name="Moran M.A."/>
        </authorList>
    </citation>
    <scope>NUCLEOTIDE SEQUENCE [LARGE SCALE GENOMIC DNA]</scope>
    <source>
        <strain evidence="2">HF-Din03</strain>
    </source>
</reference>
<keyword evidence="1" id="KW-0812">Transmembrane</keyword>
<keyword evidence="1" id="KW-1133">Transmembrane helix</keyword>
<evidence type="ECO:0000313" key="3">
    <source>
        <dbReference type="Proteomes" id="UP000565723"/>
    </source>
</evidence>
<accession>A0A850LF31</accession>
<feature type="transmembrane region" description="Helical" evidence="1">
    <location>
        <begin position="84"/>
        <end position="105"/>
    </location>
</feature>
<protein>
    <submittedName>
        <fullName evidence="2">Uncharacterized protein</fullName>
    </submittedName>
</protein>
<evidence type="ECO:0000313" key="2">
    <source>
        <dbReference type="EMBL" id="NVK96212.1"/>
    </source>
</evidence>
<dbReference type="Proteomes" id="UP000565723">
    <property type="component" value="Unassembled WGS sequence"/>
</dbReference>
<sequence>MPFAVSLSFRYPKENNDQKSYLGHVDKRDSLTEYQINFVSQSELSTNRLERIFMRLSFSYITAFAVILLAFAFLYFPIEFIDTGIGQGIFFFLTNLAATLASLYWENGIRYDCSNVHFLGYQSSFSQVIPIVIDGASQNLSMRIDGGSVAYADTSDRITSVYQAYIDKAATMNSSIVETCGFDAFAAANS</sequence>
<name>A0A850LF31_9RHOB</name>
<feature type="transmembrane region" description="Helical" evidence="1">
    <location>
        <begin position="58"/>
        <end position="78"/>
    </location>
</feature>
<dbReference type="EMBL" id="JABXIY010000012">
    <property type="protein sequence ID" value="NVK96212.1"/>
    <property type="molecule type" value="Genomic_DNA"/>
</dbReference>
<dbReference type="AlphaFoldDB" id="A0A850LF31"/>
<organism evidence="2 3">
    <name type="scientific">Ruegeria pomeroyi</name>
    <dbReference type="NCBI Taxonomy" id="89184"/>
    <lineage>
        <taxon>Bacteria</taxon>
        <taxon>Pseudomonadati</taxon>
        <taxon>Pseudomonadota</taxon>
        <taxon>Alphaproteobacteria</taxon>
        <taxon>Rhodobacterales</taxon>
        <taxon>Roseobacteraceae</taxon>
        <taxon>Ruegeria</taxon>
    </lineage>
</organism>